<proteinExistence type="predicted"/>
<keyword evidence="1" id="KW-0966">Cell projection</keyword>
<evidence type="ECO:0000313" key="2">
    <source>
        <dbReference type="Proteomes" id="UP000307720"/>
    </source>
</evidence>
<keyword evidence="2" id="KW-1185">Reference proteome</keyword>
<evidence type="ECO:0000313" key="1">
    <source>
        <dbReference type="EMBL" id="TGY00411.1"/>
    </source>
</evidence>
<comment type="caution">
    <text evidence="1">The sequence shown here is derived from an EMBL/GenBank/DDBJ whole genome shotgun (WGS) entry which is preliminary data.</text>
</comment>
<protein>
    <submittedName>
        <fullName evidence="1">Flagellar biosynthesis protein FlgK</fullName>
    </submittedName>
</protein>
<name>A0AC61R2H1_9FIRM</name>
<accession>A0AC61R2H1</accession>
<sequence>MVRASFAGFTTALSALQVSQKRLDITGQNLANMHTEGYTRQQLDVVSINSTSPSSAYISRNTAFTGFGVGITGVSQLRDPLLDAQYRSQMTKSGYTDAYQNSLDSLSNILDESQIQGLRQALANIRSTLTDMQDPAKVLDSAYEVELRNDMESFTNLLNDAAREIKKAEQTEYERLDGETTNRNGAVQTVNDMLLQIATLNRQIKGNEVVGQNSNELKDTRNLLLDKLASYLPIEVTYFKDFSHDGLDADGNALDNELYDISSAGNLLAKKDWPEDVRVDLVYKDENGVTQRLTLVNGSEGTVAENYGNLSITRPDDDVHQTAITITGSATGPDGKPQNPASITITAPANDGPELTGGSIQASLDMLGHDGVNTGFTRGYQYYMDQLDLLAKSFVDTINGINTTGANNGNMILLEGDKASNVGITKEWSAGLVHITSPEDSKTGNILNMLEAMSSHYDSLNGNSFSGFISHVSTTLASDSYANLMNVKSNSIMQNGIQNARDSVSGVSMDEEAAGMMTYMAAYNAASRLMTTLDEALDKLINGTGTVGR</sequence>
<organism evidence="1 2">
    <name type="scientific">Hominisplanchenecus murintestinalis</name>
    <dbReference type="NCBI Taxonomy" id="2941517"/>
    <lineage>
        <taxon>Bacteria</taxon>
        <taxon>Bacillati</taxon>
        <taxon>Bacillota</taxon>
        <taxon>Clostridia</taxon>
        <taxon>Lachnospirales</taxon>
        <taxon>Lachnospiraceae</taxon>
        <taxon>Hominisplanchenecus</taxon>
    </lineage>
</organism>
<keyword evidence="1" id="KW-0969">Cilium</keyword>
<gene>
    <name evidence="1" type="ORF">E5357_02615</name>
</gene>
<reference evidence="1" key="1">
    <citation type="submission" date="2019-04" db="EMBL/GenBank/DDBJ databases">
        <title>Microbes associate with the intestines of laboratory mice.</title>
        <authorList>
            <person name="Navarre W."/>
            <person name="Wong E."/>
            <person name="Huang K."/>
            <person name="Tropini C."/>
            <person name="Ng K."/>
            <person name="Yu B."/>
        </authorList>
    </citation>
    <scope>NUCLEOTIDE SEQUENCE</scope>
    <source>
        <strain evidence="1">NM72_1-8</strain>
    </source>
</reference>
<dbReference type="Proteomes" id="UP000307720">
    <property type="component" value="Unassembled WGS sequence"/>
</dbReference>
<dbReference type="EMBL" id="SRZB01000002">
    <property type="protein sequence ID" value="TGY00411.1"/>
    <property type="molecule type" value="Genomic_DNA"/>
</dbReference>
<keyword evidence="1" id="KW-0282">Flagellum</keyword>